<evidence type="ECO:0000256" key="1">
    <source>
        <dbReference type="ARBA" id="ARBA00004571"/>
    </source>
</evidence>
<dbReference type="Gene3D" id="2.40.170.20">
    <property type="entry name" value="TonB-dependent receptor, beta-barrel domain"/>
    <property type="match status" value="1"/>
</dbReference>
<feature type="domain" description="TonB-dependent receptor plug" evidence="15">
    <location>
        <begin position="61"/>
        <end position="170"/>
    </location>
</feature>
<sequence>MRATPLDLILAPRPAGRPLRASLAASTALAALSAAAPSLADQQGNQIEEITVTAQKRTENVQDVPISVSALDGSTLKELGVRSSDEIAQFMSNLQIAMPSGKGNQPIIAIRGIGLNDFNTNNAGPNGVYVDEVYMSSPSAQTFQTFDLDRVEVLKGPQGTLYGRNTTGGAINYISAKPTDDPYAMVHASYGSFNTWETDGVVSGPLTDRIKGRLAFQHDQSDGYMENLLNGKTENGANDYAARGIIDTRLSDALSLEWNLHMGRVDTRPTEYRQVGTLAAPFTPCANAAILAGQCTDLYGYKAPSGFYQGNYNRDQNLRVDDYGSSLRADYALASVTLTSITAFEYTNKYHPEDSDAEPLDLLEIDYGVKSKTFTQEFRAAGGGETYHWLGGVYYLNEDLSQNQTSRALIDLDQVYFPGIGNGNALIGTGLSTQRTAAYAAYGQTDFQVIDRLKLTLGGRYTYEHKSFDTIGLLSTETNGAFPPQTPLYNAHENLSNSDANWRAALDYKLTDQAMVYASVATGFKSGGFNGGFLDTNPANDLRQLQPIKPETVTAYEVGFKTDLFGKRLRLNAAAFYDDYSNMQVFNLVPAQAAGALPVQVLDNAPSATIEGIELSAEAKPLSHLTTSLNLGWLQTQMGHFISGLGTSDVEDFTGHRLPLAPKFTAEGLAAYTVDMPNDDLVKAETTVSYRTKQFFDVRNDPLLTQAGYWLLNARVSYMTSDGHWEFAAFGKNLTGTKYLNYAVNLSSPFGLLEEVVGPPRMGGFEITYRY</sequence>
<evidence type="ECO:0000256" key="10">
    <source>
        <dbReference type="ARBA" id="ARBA00023237"/>
    </source>
</evidence>
<keyword evidence="16" id="KW-0675">Receptor</keyword>
<gene>
    <name evidence="16" type="primary">fyuA</name>
    <name evidence="16" type="ORF">GCM10011611_62840</name>
</gene>
<keyword evidence="13" id="KW-0732">Signal</keyword>
<dbReference type="AlphaFoldDB" id="A0A8J3E738"/>
<keyword evidence="10 11" id="KW-0998">Cell outer membrane</keyword>
<dbReference type="InterPro" id="IPR000531">
    <property type="entry name" value="Beta-barrel_TonB"/>
</dbReference>
<keyword evidence="8 12" id="KW-0798">TonB box</keyword>
<evidence type="ECO:0000256" key="3">
    <source>
        <dbReference type="ARBA" id="ARBA00022452"/>
    </source>
</evidence>
<evidence type="ECO:0000256" key="12">
    <source>
        <dbReference type="RuleBase" id="RU003357"/>
    </source>
</evidence>
<keyword evidence="2 11" id="KW-0813">Transport</keyword>
<evidence type="ECO:0000313" key="17">
    <source>
        <dbReference type="Proteomes" id="UP000646365"/>
    </source>
</evidence>
<dbReference type="InterPro" id="IPR039426">
    <property type="entry name" value="TonB-dep_rcpt-like"/>
</dbReference>
<dbReference type="PROSITE" id="PS52016">
    <property type="entry name" value="TONB_DEPENDENT_REC_3"/>
    <property type="match status" value="1"/>
</dbReference>
<reference evidence="16" key="2">
    <citation type="submission" date="2020-09" db="EMBL/GenBank/DDBJ databases">
        <authorList>
            <person name="Sun Q."/>
            <person name="Zhou Y."/>
        </authorList>
    </citation>
    <scope>NUCLEOTIDE SEQUENCE</scope>
    <source>
        <strain evidence="16">CGMCC 1.15725</strain>
    </source>
</reference>
<dbReference type="EMBL" id="BMJQ01000026">
    <property type="protein sequence ID" value="GGF47859.1"/>
    <property type="molecule type" value="Genomic_DNA"/>
</dbReference>
<evidence type="ECO:0000256" key="5">
    <source>
        <dbReference type="ARBA" id="ARBA00022692"/>
    </source>
</evidence>
<evidence type="ECO:0000259" key="15">
    <source>
        <dbReference type="Pfam" id="PF07715"/>
    </source>
</evidence>
<name>A0A8J3E738_9PROT</name>
<comment type="subcellular location">
    <subcellularLocation>
        <location evidence="1 11">Cell outer membrane</location>
        <topology evidence="1 11">Multi-pass membrane protein</topology>
    </subcellularLocation>
</comment>
<dbReference type="InterPro" id="IPR012910">
    <property type="entry name" value="Plug_dom"/>
</dbReference>
<protein>
    <submittedName>
        <fullName evidence="16">TonB-dependent receptor</fullName>
    </submittedName>
</protein>
<evidence type="ECO:0000256" key="13">
    <source>
        <dbReference type="SAM" id="SignalP"/>
    </source>
</evidence>
<comment type="caution">
    <text evidence="16">The sequence shown here is derived from an EMBL/GenBank/DDBJ whole genome shotgun (WGS) entry which is preliminary data.</text>
</comment>
<organism evidence="16 17">
    <name type="scientific">Aliidongia dinghuensis</name>
    <dbReference type="NCBI Taxonomy" id="1867774"/>
    <lineage>
        <taxon>Bacteria</taxon>
        <taxon>Pseudomonadati</taxon>
        <taxon>Pseudomonadota</taxon>
        <taxon>Alphaproteobacteria</taxon>
        <taxon>Rhodospirillales</taxon>
        <taxon>Dongiaceae</taxon>
        <taxon>Aliidongia</taxon>
    </lineage>
</organism>
<dbReference type="PANTHER" id="PTHR32552:SF81">
    <property type="entry name" value="TONB-DEPENDENT OUTER MEMBRANE RECEPTOR"/>
    <property type="match status" value="1"/>
</dbReference>
<dbReference type="PANTHER" id="PTHR32552">
    <property type="entry name" value="FERRICHROME IRON RECEPTOR-RELATED"/>
    <property type="match status" value="1"/>
</dbReference>
<evidence type="ECO:0000256" key="11">
    <source>
        <dbReference type="PROSITE-ProRule" id="PRU01360"/>
    </source>
</evidence>
<feature type="signal peptide" evidence="13">
    <location>
        <begin position="1"/>
        <end position="40"/>
    </location>
</feature>
<dbReference type="GO" id="GO:0009279">
    <property type="term" value="C:cell outer membrane"/>
    <property type="evidence" value="ECO:0007669"/>
    <property type="project" value="UniProtKB-SubCell"/>
</dbReference>
<dbReference type="InterPro" id="IPR036942">
    <property type="entry name" value="Beta-barrel_TonB_sf"/>
</dbReference>
<keyword evidence="17" id="KW-1185">Reference proteome</keyword>
<evidence type="ECO:0000256" key="6">
    <source>
        <dbReference type="ARBA" id="ARBA00023004"/>
    </source>
</evidence>
<feature type="chain" id="PRO_5035220166" evidence="13">
    <location>
        <begin position="41"/>
        <end position="771"/>
    </location>
</feature>
<feature type="domain" description="TonB-dependent receptor-like beta-barrel" evidence="14">
    <location>
        <begin position="306"/>
        <end position="734"/>
    </location>
</feature>
<keyword evidence="5 11" id="KW-0812">Transmembrane</keyword>
<proteinExistence type="inferred from homology"/>
<keyword evidence="3 11" id="KW-1134">Transmembrane beta strand</keyword>
<evidence type="ECO:0000256" key="9">
    <source>
        <dbReference type="ARBA" id="ARBA00023136"/>
    </source>
</evidence>
<evidence type="ECO:0000313" key="16">
    <source>
        <dbReference type="EMBL" id="GGF47859.1"/>
    </source>
</evidence>
<evidence type="ECO:0000256" key="8">
    <source>
        <dbReference type="ARBA" id="ARBA00023077"/>
    </source>
</evidence>
<dbReference type="Proteomes" id="UP000646365">
    <property type="component" value="Unassembled WGS sequence"/>
</dbReference>
<keyword evidence="4" id="KW-0410">Iron transport</keyword>
<dbReference type="SUPFAM" id="SSF56935">
    <property type="entry name" value="Porins"/>
    <property type="match status" value="1"/>
</dbReference>
<accession>A0A8J3E738</accession>
<keyword evidence="7" id="KW-0406">Ion transport</keyword>
<evidence type="ECO:0000256" key="7">
    <source>
        <dbReference type="ARBA" id="ARBA00023065"/>
    </source>
</evidence>
<dbReference type="Pfam" id="PF00593">
    <property type="entry name" value="TonB_dep_Rec_b-barrel"/>
    <property type="match status" value="1"/>
</dbReference>
<dbReference type="Pfam" id="PF07715">
    <property type="entry name" value="Plug"/>
    <property type="match status" value="1"/>
</dbReference>
<reference evidence="16" key="1">
    <citation type="journal article" date="2014" name="Int. J. Syst. Evol. Microbiol.">
        <title>Complete genome sequence of Corynebacterium casei LMG S-19264T (=DSM 44701T), isolated from a smear-ripened cheese.</title>
        <authorList>
            <consortium name="US DOE Joint Genome Institute (JGI-PGF)"/>
            <person name="Walter F."/>
            <person name="Albersmeier A."/>
            <person name="Kalinowski J."/>
            <person name="Ruckert C."/>
        </authorList>
    </citation>
    <scope>NUCLEOTIDE SEQUENCE</scope>
    <source>
        <strain evidence="16">CGMCC 1.15725</strain>
    </source>
</reference>
<dbReference type="GO" id="GO:0006826">
    <property type="term" value="P:iron ion transport"/>
    <property type="evidence" value="ECO:0007669"/>
    <property type="project" value="UniProtKB-KW"/>
</dbReference>
<evidence type="ECO:0000256" key="2">
    <source>
        <dbReference type="ARBA" id="ARBA00022448"/>
    </source>
</evidence>
<evidence type="ECO:0000259" key="14">
    <source>
        <dbReference type="Pfam" id="PF00593"/>
    </source>
</evidence>
<evidence type="ECO:0000256" key="4">
    <source>
        <dbReference type="ARBA" id="ARBA00022496"/>
    </source>
</evidence>
<keyword evidence="6" id="KW-0408">Iron</keyword>
<keyword evidence="9 11" id="KW-0472">Membrane</keyword>
<dbReference type="RefSeq" id="WP_189052161.1">
    <property type="nucleotide sequence ID" value="NZ_BMJQ01000026.1"/>
</dbReference>
<comment type="similarity">
    <text evidence="11 12">Belongs to the TonB-dependent receptor family.</text>
</comment>